<comment type="catalytic activity">
    <reaction evidence="1">
        <text>Preferential cleavage: Arg-|-Xaa, Lys-|-Xaa.</text>
        <dbReference type="EC" id="3.4.21.10"/>
    </reaction>
</comment>
<keyword evidence="5 8" id="KW-0378">Hydrolase</keyword>
<keyword evidence="7" id="KW-1015">Disulfide bond</keyword>
<dbReference type="SMART" id="SM00020">
    <property type="entry name" value="Tryp_SPc"/>
    <property type="match status" value="1"/>
</dbReference>
<dbReference type="InterPro" id="IPR001254">
    <property type="entry name" value="Trypsin_dom"/>
</dbReference>
<dbReference type="Proteomes" id="UP000694396">
    <property type="component" value="Unplaced"/>
</dbReference>
<name>A0A8C3R1Q4_9PASS</name>
<evidence type="ECO:0000256" key="6">
    <source>
        <dbReference type="ARBA" id="ARBA00022825"/>
    </source>
</evidence>
<dbReference type="PRINTS" id="PR00722">
    <property type="entry name" value="CHYMOTRYPSIN"/>
</dbReference>
<keyword evidence="11" id="KW-1185">Reference proteome</keyword>
<keyword evidence="6 8" id="KW-0720">Serine protease</keyword>
<dbReference type="InterPro" id="IPR018114">
    <property type="entry name" value="TRYPSIN_HIS"/>
</dbReference>
<dbReference type="PROSITE" id="PS00135">
    <property type="entry name" value="TRYPSIN_SER"/>
    <property type="match status" value="1"/>
</dbReference>
<evidence type="ECO:0000259" key="9">
    <source>
        <dbReference type="PROSITE" id="PS50240"/>
    </source>
</evidence>
<evidence type="ECO:0000256" key="8">
    <source>
        <dbReference type="RuleBase" id="RU363034"/>
    </source>
</evidence>
<keyword evidence="4 8" id="KW-0645">Protease</keyword>
<evidence type="ECO:0000256" key="7">
    <source>
        <dbReference type="ARBA" id="ARBA00023157"/>
    </source>
</evidence>
<evidence type="ECO:0000256" key="4">
    <source>
        <dbReference type="ARBA" id="ARBA00022670"/>
    </source>
</evidence>
<dbReference type="InterPro" id="IPR001314">
    <property type="entry name" value="Peptidase_S1A"/>
</dbReference>
<feature type="domain" description="Peptidase S1" evidence="9">
    <location>
        <begin position="17"/>
        <end position="257"/>
    </location>
</feature>
<dbReference type="GO" id="GO:0006508">
    <property type="term" value="P:proteolysis"/>
    <property type="evidence" value="ECO:0007669"/>
    <property type="project" value="UniProtKB-KW"/>
</dbReference>
<dbReference type="InterPro" id="IPR043504">
    <property type="entry name" value="Peptidase_S1_PA_chymotrypsin"/>
</dbReference>
<evidence type="ECO:0000256" key="1">
    <source>
        <dbReference type="ARBA" id="ARBA00001656"/>
    </source>
</evidence>
<proteinExistence type="predicted"/>
<dbReference type="SUPFAM" id="SSF50494">
    <property type="entry name" value="Trypsin-like serine proteases"/>
    <property type="match status" value="1"/>
</dbReference>
<reference evidence="10" key="1">
    <citation type="submission" date="2025-08" db="UniProtKB">
        <authorList>
            <consortium name="Ensembl"/>
        </authorList>
    </citation>
    <scope>IDENTIFICATION</scope>
</reference>
<dbReference type="Ensembl" id="ENSCRFT00000015205.1">
    <property type="protein sequence ID" value="ENSCRFP00000014689.1"/>
    <property type="gene ID" value="ENSCRFG00000011332.1"/>
</dbReference>
<dbReference type="InterPro" id="IPR009003">
    <property type="entry name" value="Peptidase_S1_PA"/>
</dbReference>
<dbReference type="PANTHER" id="PTHR24252:SF8">
    <property type="entry name" value="ACROSIN"/>
    <property type="match status" value="1"/>
</dbReference>
<dbReference type="CDD" id="cd00190">
    <property type="entry name" value="Tryp_SPc"/>
    <property type="match status" value="1"/>
</dbReference>
<dbReference type="Gene3D" id="2.40.10.10">
    <property type="entry name" value="Trypsin-like serine proteases"/>
    <property type="match status" value="2"/>
</dbReference>
<dbReference type="InterPro" id="IPR033116">
    <property type="entry name" value="TRYPSIN_SER"/>
</dbReference>
<evidence type="ECO:0000256" key="2">
    <source>
        <dbReference type="ARBA" id="ARBA00012050"/>
    </source>
</evidence>
<evidence type="ECO:0000313" key="10">
    <source>
        <dbReference type="Ensembl" id="ENSCRFP00000014689.1"/>
    </source>
</evidence>
<evidence type="ECO:0000256" key="3">
    <source>
        <dbReference type="ARBA" id="ARBA00017161"/>
    </source>
</evidence>
<accession>A0A8C3R1Q4</accession>
<dbReference type="PROSITE" id="PS50240">
    <property type="entry name" value="TRYPSIN_DOM"/>
    <property type="match status" value="1"/>
</dbReference>
<evidence type="ECO:0000256" key="5">
    <source>
        <dbReference type="ARBA" id="ARBA00022801"/>
    </source>
</evidence>
<dbReference type="GO" id="GO:0007340">
    <property type="term" value="P:acrosome reaction"/>
    <property type="evidence" value="ECO:0007669"/>
    <property type="project" value="TreeGrafter"/>
</dbReference>
<dbReference type="FunFam" id="2.40.10.10:FF:000003">
    <property type="entry name" value="Transmembrane serine protease 3"/>
    <property type="match status" value="1"/>
</dbReference>
<organism evidence="10 11">
    <name type="scientific">Cyanoderma ruficeps</name>
    <name type="common">rufous-capped babbler</name>
    <dbReference type="NCBI Taxonomy" id="181631"/>
    <lineage>
        <taxon>Eukaryota</taxon>
        <taxon>Metazoa</taxon>
        <taxon>Chordata</taxon>
        <taxon>Craniata</taxon>
        <taxon>Vertebrata</taxon>
        <taxon>Euteleostomi</taxon>
        <taxon>Archelosauria</taxon>
        <taxon>Archosauria</taxon>
        <taxon>Dinosauria</taxon>
        <taxon>Saurischia</taxon>
        <taxon>Theropoda</taxon>
        <taxon>Coelurosauria</taxon>
        <taxon>Aves</taxon>
        <taxon>Neognathae</taxon>
        <taxon>Neoaves</taxon>
        <taxon>Telluraves</taxon>
        <taxon>Australaves</taxon>
        <taxon>Passeriformes</taxon>
        <taxon>Sylvioidea</taxon>
        <taxon>Timaliidae</taxon>
        <taxon>Cyanoderma</taxon>
    </lineage>
</organism>
<protein>
    <recommendedName>
        <fullName evidence="3">Acrosin</fullName>
        <ecNumber evidence="2">3.4.21.10</ecNumber>
    </recommendedName>
</protein>
<dbReference type="Pfam" id="PF00089">
    <property type="entry name" value="Trypsin"/>
    <property type="match status" value="1"/>
</dbReference>
<evidence type="ECO:0000313" key="11">
    <source>
        <dbReference type="Proteomes" id="UP000694396"/>
    </source>
</evidence>
<dbReference type="PROSITE" id="PS00134">
    <property type="entry name" value="TRYPSIN_HIS"/>
    <property type="match status" value="1"/>
</dbReference>
<sequence>MTYAYGNVAYDDSMTRIVGGVGAAEASWPWLVSIQHPLSPNLGHWCGGSLITADWVLTAAHCFDKIENISMLYVVLGATQFTQPGPGAVVRNVKQVVTHRYYKRADFRYDIALLQLDNPVQCSPYIQLACVADPTLKVSKLSNCWIAGWGATTARCEFQGDRLQEAKVQLIDLQLCNSSDWYAGEIHPYNLCAGYPQGNIDACQGDSGGPLMCQDKKADYWWVIGLTSWGKGCARARQPGVYTSTQHFHDWIEYNMRAHHAGCVSLANGEKEQSKIQLHGHKLQLVVLLCLSAAQNHYRFENSLLINTH</sequence>
<dbReference type="PANTHER" id="PTHR24252">
    <property type="entry name" value="ACROSIN-RELATED"/>
    <property type="match status" value="1"/>
</dbReference>
<dbReference type="GO" id="GO:0004252">
    <property type="term" value="F:serine-type endopeptidase activity"/>
    <property type="evidence" value="ECO:0007669"/>
    <property type="project" value="InterPro"/>
</dbReference>
<dbReference type="EC" id="3.4.21.10" evidence="2"/>
<dbReference type="AlphaFoldDB" id="A0A8C3R1Q4"/>
<reference evidence="10" key="2">
    <citation type="submission" date="2025-09" db="UniProtKB">
        <authorList>
            <consortium name="Ensembl"/>
        </authorList>
    </citation>
    <scope>IDENTIFICATION</scope>
</reference>